<dbReference type="AlphaFoldDB" id="A0A975BPM3"/>
<evidence type="ECO:0000313" key="1">
    <source>
        <dbReference type="EMBL" id="QTA88854.1"/>
    </source>
</evidence>
<dbReference type="EMBL" id="CP061800">
    <property type="protein sequence ID" value="QTA88854.1"/>
    <property type="molecule type" value="Genomic_DNA"/>
</dbReference>
<reference evidence="1" key="1">
    <citation type="journal article" date="2021" name="Microb. Physiol.">
        <title>Proteogenomic Insights into the Physiology of Marine, Sulfate-Reducing, Filamentous Desulfonema limicola and Desulfonema magnum.</title>
        <authorList>
            <person name="Schnaars V."/>
            <person name="Wohlbrand L."/>
            <person name="Scheve S."/>
            <person name="Hinrichs C."/>
            <person name="Reinhardt R."/>
            <person name="Rabus R."/>
        </authorList>
    </citation>
    <scope>NUCLEOTIDE SEQUENCE</scope>
    <source>
        <strain evidence="1">4be13</strain>
    </source>
</reference>
<dbReference type="KEGG" id="dmm:dnm_049010"/>
<gene>
    <name evidence="1" type="ORF">dnm_049010</name>
</gene>
<organism evidence="1 2">
    <name type="scientific">Desulfonema magnum</name>
    <dbReference type="NCBI Taxonomy" id="45655"/>
    <lineage>
        <taxon>Bacteria</taxon>
        <taxon>Pseudomonadati</taxon>
        <taxon>Thermodesulfobacteriota</taxon>
        <taxon>Desulfobacteria</taxon>
        <taxon>Desulfobacterales</taxon>
        <taxon>Desulfococcaceae</taxon>
        <taxon>Desulfonema</taxon>
    </lineage>
</organism>
<proteinExistence type="predicted"/>
<dbReference type="Proteomes" id="UP000663722">
    <property type="component" value="Chromosome"/>
</dbReference>
<sequence>MTNPEKHEWFGFANRSTELTPKPNRAKQRLGLAELGEFSSLLPGD</sequence>
<accession>A0A975BPM3</accession>
<evidence type="ECO:0000313" key="2">
    <source>
        <dbReference type="Proteomes" id="UP000663722"/>
    </source>
</evidence>
<keyword evidence="2" id="KW-1185">Reference proteome</keyword>
<protein>
    <submittedName>
        <fullName evidence="1">Uncharacterized protein</fullName>
    </submittedName>
</protein>
<name>A0A975BPM3_9BACT</name>